<comment type="caution">
    <text evidence="1">The sequence shown here is derived from an EMBL/GenBank/DDBJ whole genome shotgun (WGS) entry which is preliminary data.</text>
</comment>
<accession>A0A8H6RE55</accession>
<dbReference type="AlphaFoldDB" id="A0A8H6RE55"/>
<reference evidence="1" key="1">
    <citation type="submission" date="2020-04" db="EMBL/GenBank/DDBJ databases">
        <title>Draft genome resource of the tomato pathogen Pseudocercospora fuligena.</title>
        <authorList>
            <person name="Zaccaron A."/>
        </authorList>
    </citation>
    <scope>NUCLEOTIDE SEQUENCE</scope>
    <source>
        <strain evidence="1">PF001</strain>
    </source>
</reference>
<name>A0A8H6RE55_9PEZI</name>
<gene>
    <name evidence="1" type="ORF">HII31_09223</name>
</gene>
<dbReference type="EMBL" id="JABCIY010000187">
    <property type="protein sequence ID" value="KAF7189438.1"/>
    <property type="molecule type" value="Genomic_DNA"/>
</dbReference>
<protein>
    <submittedName>
        <fullName evidence="1">Uncharacterized protein</fullName>
    </submittedName>
</protein>
<evidence type="ECO:0000313" key="2">
    <source>
        <dbReference type="Proteomes" id="UP000660729"/>
    </source>
</evidence>
<dbReference type="Proteomes" id="UP000660729">
    <property type="component" value="Unassembled WGS sequence"/>
</dbReference>
<proteinExistence type="predicted"/>
<evidence type="ECO:0000313" key="1">
    <source>
        <dbReference type="EMBL" id="KAF7189438.1"/>
    </source>
</evidence>
<sequence>MRMYHRRQCACNDWGSYDHTSAAEHPSDCDVQTQIDDYMKRYLASTSISLPVDLVPMDKIVECATINRHVMRRGPL</sequence>
<keyword evidence="2" id="KW-1185">Reference proteome</keyword>
<organism evidence="1 2">
    <name type="scientific">Pseudocercospora fuligena</name>
    <dbReference type="NCBI Taxonomy" id="685502"/>
    <lineage>
        <taxon>Eukaryota</taxon>
        <taxon>Fungi</taxon>
        <taxon>Dikarya</taxon>
        <taxon>Ascomycota</taxon>
        <taxon>Pezizomycotina</taxon>
        <taxon>Dothideomycetes</taxon>
        <taxon>Dothideomycetidae</taxon>
        <taxon>Mycosphaerellales</taxon>
        <taxon>Mycosphaerellaceae</taxon>
        <taxon>Pseudocercospora</taxon>
    </lineage>
</organism>